<organism evidence="1">
    <name type="scientific">Candidatus Methanophaga sp. ANME-1 ERB7</name>
    <dbReference type="NCBI Taxonomy" id="2759913"/>
    <lineage>
        <taxon>Archaea</taxon>
        <taxon>Methanobacteriati</taxon>
        <taxon>Methanobacteriota</taxon>
        <taxon>Stenosarchaea group</taxon>
        <taxon>Methanomicrobia</taxon>
        <taxon>Candidatus Methanophagales</taxon>
        <taxon>Candidatus Methanophagaceae</taxon>
        <taxon>Candidatus Methanophaga</taxon>
    </lineage>
</organism>
<accession>A0A7G9Z5K2</accession>
<sequence length="47" mass="5563">MGETVQLYGGIYEVNFGYNTKMEVYANSSFLIYSFCHPLHTHFRSFY</sequence>
<reference evidence="1" key="1">
    <citation type="submission" date="2020-06" db="EMBL/GenBank/DDBJ databases">
        <title>Unique genomic features of the anaerobic methanotrophic archaea.</title>
        <authorList>
            <person name="Chadwick G.L."/>
            <person name="Skennerton C.T."/>
            <person name="Laso-Perez R."/>
            <person name="Leu A.O."/>
            <person name="Speth D.R."/>
            <person name="Yu H."/>
            <person name="Morgan-Lang C."/>
            <person name="Hatzenpichler R."/>
            <person name="Goudeau D."/>
            <person name="Malmstrom R."/>
            <person name="Brazelton W.J."/>
            <person name="Woyke T."/>
            <person name="Hallam S.J."/>
            <person name="Tyson G.W."/>
            <person name="Wegener G."/>
            <person name="Boetius A."/>
            <person name="Orphan V."/>
        </authorList>
    </citation>
    <scope>NUCLEOTIDE SEQUENCE</scope>
</reference>
<name>A0A7G9Z5K2_9EURY</name>
<proteinExistence type="predicted"/>
<dbReference type="EMBL" id="MT631617">
    <property type="protein sequence ID" value="QNO55536.1"/>
    <property type="molecule type" value="Genomic_DNA"/>
</dbReference>
<protein>
    <submittedName>
        <fullName evidence="1">Uncharacterized protein</fullName>
    </submittedName>
</protein>
<evidence type="ECO:0000313" key="1">
    <source>
        <dbReference type="EMBL" id="QNO55536.1"/>
    </source>
</evidence>
<dbReference type="AlphaFoldDB" id="A0A7G9Z5K2"/>
<gene>
    <name evidence="1" type="ORF">IBJMOJJD_00021</name>
</gene>